<accession>A0A101STN7</accession>
<protein>
    <submittedName>
        <fullName evidence="1">Uncharacterized protein</fullName>
    </submittedName>
</protein>
<organism evidence="1 2">
    <name type="scientific">Streptomyces bungoensis</name>
    <dbReference type="NCBI Taxonomy" id="285568"/>
    <lineage>
        <taxon>Bacteria</taxon>
        <taxon>Bacillati</taxon>
        <taxon>Actinomycetota</taxon>
        <taxon>Actinomycetes</taxon>
        <taxon>Kitasatosporales</taxon>
        <taxon>Streptomycetaceae</taxon>
        <taxon>Streptomyces</taxon>
    </lineage>
</organism>
<name>A0A101STN7_9ACTN</name>
<dbReference type="Proteomes" id="UP000053024">
    <property type="component" value="Unassembled WGS sequence"/>
</dbReference>
<sequence length="96" mass="9724">MKVKRLVTRSVEQQVQVTAVCDDALRAKAASGGITEAAADEPVRINARAGEQAPAVSVTGMAVTAFARRLVARRVPVPAGAGAEAGAGPEPPPPDP</sequence>
<dbReference type="EMBL" id="LMWX01000050">
    <property type="protein sequence ID" value="KUN79847.1"/>
    <property type="molecule type" value="Genomic_DNA"/>
</dbReference>
<evidence type="ECO:0000313" key="2">
    <source>
        <dbReference type="Proteomes" id="UP000053024"/>
    </source>
</evidence>
<gene>
    <name evidence="1" type="ORF">AQJ66_27235</name>
</gene>
<comment type="caution">
    <text evidence="1">The sequence shown here is derived from an EMBL/GenBank/DDBJ whole genome shotgun (WGS) entry which is preliminary data.</text>
</comment>
<keyword evidence="2" id="KW-1185">Reference proteome</keyword>
<dbReference type="STRING" id="285568.AQJ66_27235"/>
<dbReference type="AlphaFoldDB" id="A0A101STN7"/>
<reference evidence="1 2" key="1">
    <citation type="submission" date="2015-10" db="EMBL/GenBank/DDBJ databases">
        <title>Draft genome sequence of Streptomyces bungoensis DSM 41781, type strain for the species Streptomyces bungoensis.</title>
        <authorList>
            <person name="Ruckert C."/>
            <person name="Winkler A."/>
            <person name="Kalinowski J."/>
            <person name="Kampfer P."/>
            <person name="Glaeser S."/>
        </authorList>
    </citation>
    <scope>NUCLEOTIDE SEQUENCE [LARGE SCALE GENOMIC DNA]</scope>
    <source>
        <strain evidence="1 2">DSM 41781</strain>
    </source>
</reference>
<proteinExistence type="predicted"/>
<evidence type="ECO:0000313" key="1">
    <source>
        <dbReference type="EMBL" id="KUN79847.1"/>
    </source>
</evidence>